<evidence type="ECO:0000256" key="1">
    <source>
        <dbReference type="ARBA" id="ARBA00006285"/>
    </source>
</evidence>
<evidence type="ECO:0000313" key="6">
    <source>
        <dbReference type="EMBL" id="MDQ0893596.1"/>
    </source>
</evidence>
<reference evidence="6 7" key="1">
    <citation type="submission" date="2023-07" db="EMBL/GenBank/DDBJ databases">
        <title>Comparative genomics of wheat-associated soil bacteria to identify genetic determinants of phenazine resistance.</title>
        <authorList>
            <person name="Mouncey N."/>
        </authorList>
    </citation>
    <scope>NUCLEOTIDE SEQUENCE [LARGE SCALE GENOMIC DNA]</scope>
    <source>
        <strain evidence="6 7">V3I3</strain>
    </source>
</reference>
<dbReference type="Pfam" id="PF00754">
    <property type="entry name" value="F5_F8_type_C"/>
    <property type="match status" value="2"/>
</dbReference>
<keyword evidence="2" id="KW-0378">Hydrolase</keyword>
<feature type="domain" description="F5/8 type C" evidence="5">
    <location>
        <begin position="633"/>
        <end position="776"/>
    </location>
</feature>
<protein>
    <recommendedName>
        <fullName evidence="5">F5/8 type C domain-containing protein</fullName>
    </recommendedName>
</protein>
<feature type="domain" description="F5/8 type C" evidence="5">
    <location>
        <begin position="507"/>
        <end position="607"/>
    </location>
</feature>
<sequence>MSAPLSVDRRTRWAGALMAISVAAALTAAPPPAAHAAANPAPTIIPALQSWTGGDGTFALSTSSRIVADAELEEVADQFAADLASITGLRAEVLIGADAGPGDLVLELDPDLAHEAGGVRFDEEGYLLEVTAEGLDVSAPTSDGAFYGTRTVLQALMQSPGRDTVPVGESFDWPSHEVRGFMLDVGRRFFTPAFVRDYITMMSWYKLNQFQIHLNDNEIQRPAGGWVDAYDGFRLQTENPAFAGLASEDGAYDRDDWQSFEDTASSHAVQMIPEIDVPAHSRSFIRWKPELGFNGGDSDHLDLSEPETTATIKAVFDEFIPWFEGPDVHFGADEYPRHLADDYRTFFNDMAAHVRSHGKHPRAWGSMSVMHGSAEGYDQDVTINSWNNGWYGMATAEADGYDYINTNDGDLYVVPFAGYYHGHGLNNQGLYNSWLPNKLGSTEVVPAGAPEGAMFAVWNDLVHQDYTELDVHGLMRDSFPVIAQKTWNSAPPTASYAAFTDVLAQIGRGPDLTVIEQSSGVPAAGEISLGSAVTATASNDGTPAGALVDGRELTRWATSEDTARFSLDLGTAQPAGRIEVDWAAPAPASFDVEVSEDGTFWQRIADDVDGDTTSVQLGAATARLVAVTDIRSADGADLSAWRAAVFSPLPLTASATATASGTEAPSFPPSLAIDGNDATRWSADYSAAPWIAVDLGAAEPFDTIELAWEAASAKSFTVETSLDGTSWQTVATRQNLPAGARTDSVTFEPVTARHVRVTVTAKNLSPYLSLFELTIPSIAEPRAALTARAEPAAPDGADGWYVTAPAVTITAHGTAGTADGGEYRLNDGPWTELPDGGAVSIEEQGEVRIDYRAKVGDVSVKGYGILRVDTLAPEVEIVALAGGTPAEPVEVRFETSDAGIGVERVEYRVDDGVWAAWNGESLVIAEPGEHVIQARGVDRLGHVSDVVTTEVAITELGVTIDGDAPSFVRKGRAFELQVTGAQPGAEVRAELASGSTLIHLGATSAEADGTATITATLPAKTRAGDYELVVLVTDTAGAERELRTALTATNGPKPPKH</sequence>
<dbReference type="PROSITE" id="PS50022">
    <property type="entry name" value="FA58C_3"/>
    <property type="match status" value="2"/>
</dbReference>
<proteinExistence type="inferred from homology"/>
<organism evidence="6 7">
    <name type="scientific">Agromyces ramosus</name>
    <dbReference type="NCBI Taxonomy" id="33879"/>
    <lineage>
        <taxon>Bacteria</taxon>
        <taxon>Bacillati</taxon>
        <taxon>Actinomycetota</taxon>
        <taxon>Actinomycetes</taxon>
        <taxon>Micrococcales</taxon>
        <taxon>Microbacteriaceae</taxon>
        <taxon>Agromyces</taxon>
    </lineage>
</organism>
<comment type="caution">
    <text evidence="6">The sequence shown here is derived from an EMBL/GenBank/DDBJ whole genome shotgun (WGS) entry which is preliminary data.</text>
</comment>
<accession>A0ABU0R685</accession>
<evidence type="ECO:0000313" key="7">
    <source>
        <dbReference type="Proteomes" id="UP001239083"/>
    </source>
</evidence>
<dbReference type="CDD" id="cd06564">
    <property type="entry name" value="GH20_DspB_LnbB-like"/>
    <property type="match status" value="1"/>
</dbReference>
<dbReference type="InterPro" id="IPR015882">
    <property type="entry name" value="HEX_bac_N"/>
</dbReference>
<dbReference type="Gene3D" id="3.20.20.80">
    <property type="entry name" value="Glycosidases"/>
    <property type="match status" value="1"/>
</dbReference>
<dbReference type="SUPFAM" id="SSF49785">
    <property type="entry name" value="Galactose-binding domain-like"/>
    <property type="match status" value="2"/>
</dbReference>
<dbReference type="PRINTS" id="PR00738">
    <property type="entry name" value="GLHYDRLASE20"/>
</dbReference>
<evidence type="ECO:0000256" key="2">
    <source>
        <dbReference type="ARBA" id="ARBA00022801"/>
    </source>
</evidence>
<dbReference type="EMBL" id="JAUSYY010000001">
    <property type="protein sequence ID" value="MDQ0893596.1"/>
    <property type="molecule type" value="Genomic_DNA"/>
</dbReference>
<keyword evidence="7" id="KW-1185">Reference proteome</keyword>
<gene>
    <name evidence="6" type="ORF">QFZ26_001151</name>
</gene>
<dbReference type="InterPro" id="IPR025705">
    <property type="entry name" value="Beta_hexosaminidase_sua/sub"/>
</dbReference>
<keyword evidence="3" id="KW-0326">Glycosidase</keyword>
<dbReference type="PANTHER" id="PTHR43678">
    <property type="entry name" value="PUTATIVE (AFU_ORTHOLOGUE AFUA_2G00640)-RELATED"/>
    <property type="match status" value="1"/>
</dbReference>
<dbReference type="SUPFAM" id="SSF55545">
    <property type="entry name" value="beta-N-acetylhexosaminidase-like domain"/>
    <property type="match status" value="1"/>
</dbReference>
<feature type="signal peptide" evidence="4">
    <location>
        <begin position="1"/>
        <end position="36"/>
    </location>
</feature>
<dbReference type="InterPro" id="IPR052764">
    <property type="entry name" value="GH20_Enzymes"/>
</dbReference>
<dbReference type="PANTHER" id="PTHR43678:SF1">
    <property type="entry name" value="BETA-N-ACETYLHEXOSAMINIDASE"/>
    <property type="match status" value="1"/>
</dbReference>
<dbReference type="InterPro" id="IPR017853">
    <property type="entry name" value="GH"/>
</dbReference>
<keyword evidence="4" id="KW-0732">Signal</keyword>
<evidence type="ECO:0000256" key="4">
    <source>
        <dbReference type="SAM" id="SignalP"/>
    </source>
</evidence>
<dbReference type="Pfam" id="PF00728">
    <property type="entry name" value="Glyco_hydro_20"/>
    <property type="match status" value="1"/>
</dbReference>
<dbReference type="Proteomes" id="UP001239083">
    <property type="component" value="Unassembled WGS sequence"/>
</dbReference>
<comment type="similarity">
    <text evidence="1">Belongs to the glycosyl hydrolase 20 family.</text>
</comment>
<dbReference type="Gene3D" id="2.60.120.260">
    <property type="entry name" value="Galactose-binding domain-like"/>
    <property type="match status" value="2"/>
</dbReference>
<dbReference type="InterPro" id="IPR000421">
    <property type="entry name" value="FA58C"/>
</dbReference>
<feature type="chain" id="PRO_5046903721" description="F5/8 type C domain-containing protein" evidence="4">
    <location>
        <begin position="37"/>
        <end position="1057"/>
    </location>
</feature>
<evidence type="ECO:0000256" key="3">
    <source>
        <dbReference type="ARBA" id="ARBA00023295"/>
    </source>
</evidence>
<dbReference type="InterPro" id="IPR029018">
    <property type="entry name" value="Hex-like_dom2"/>
</dbReference>
<dbReference type="Pfam" id="PF02838">
    <property type="entry name" value="Glyco_hydro_20b"/>
    <property type="match status" value="1"/>
</dbReference>
<dbReference type="InterPro" id="IPR015883">
    <property type="entry name" value="Glyco_hydro_20_cat"/>
</dbReference>
<name>A0ABU0R685_9MICO</name>
<dbReference type="InterPro" id="IPR008979">
    <property type="entry name" value="Galactose-bd-like_sf"/>
</dbReference>
<evidence type="ECO:0000259" key="5">
    <source>
        <dbReference type="PROSITE" id="PS50022"/>
    </source>
</evidence>
<dbReference type="SUPFAM" id="SSF51445">
    <property type="entry name" value="(Trans)glycosidases"/>
    <property type="match status" value="1"/>
</dbReference>
<dbReference type="Gene3D" id="3.30.379.10">
    <property type="entry name" value="Chitobiase/beta-hexosaminidase domain 2-like"/>
    <property type="match status" value="1"/>
</dbReference>